<proteinExistence type="predicted"/>
<protein>
    <recommendedName>
        <fullName evidence="2">F-box associated beta-propeller type 3 domain-containing protein</fullName>
    </recommendedName>
</protein>
<reference evidence="3" key="1">
    <citation type="journal article" date="2013" name="Nature">
        <title>Draft genome of the wheat A-genome progenitor Triticum urartu.</title>
        <authorList>
            <person name="Ling H.Q."/>
            <person name="Zhao S."/>
            <person name="Liu D."/>
            <person name="Wang J."/>
            <person name="Sun H."/>
            <person name="Zhang C."/>
            <person name="Fan H."/>
            <person name="Li D."/>
            <person name="Dong L."/>
            <person name="Tao Y."/>
            <person name="Gao C."/>
            <person name="Wu H."/>
            <person name="Li Y."/>
            <person name="Cui Y."/>
            <person name="Guo X."/>
            <person name="Zheng S."/>
            <person name="Wang B."/>
            <person name="Yu K."/>
            <person name="Liang Q."/>
            <person name="Yang W."/>
            <person name="Lou X."/>
            <person name="Chen J."/>
            <person name="Feng M."/>
            <person name="Jian J."/>
            <person name="Zhang X."/>
            <person name="Luo G."/>
            <person name="Jiang Y."/>
            <person name="Liu J."/>
            <person name="Wang Z."/>
            <person name="Sha Y."/>
            <person name="Zhang B."/>
            <person name="Wu H."/>
            <person name="Tang D."/>
            <person name="Shen Q."/>
            <person name="Xue P."/>
            <person name="Zou S."/>
            <person name="Wang X."/>
            <person name="Liu X."/>
            <person name="Wang F."/>
            <person name="Yang Y."/>
            <person name="An X."/>
            <person name="Dong Z."/>
            <person name="Zhang K."/>
            <person name="Zhang X."/>
            <person name="Luo M.C."/>
            <person name="Dvorak J."/>
            <person name="Tong Y."/>
            <person name="Wang J."/>
            <person name="Yang H."/>
            <person name="Li Z."/>
            <person name="Wang D."/>
            <person name="Zhang A."/>
            <person name="Wang J."/>
        </authorList>
    </citation>
    <scope>NUCLEOTIDE SEQUENCE</scope>
</reference>
<dbReference type="eggNOG" id="ENOG502QPSM">
    <property type="taxonomic scope" value="Eukaryota"/>
</dbReference>
<gene>
    <name evidence="3" type="ORF">TRIUR3_14698</name>
</gene>
<dbReference type="STRING" id="4572.M7YZM3"/>
<evidence type="ECO:0000256" key="1">
    <source>
        <dbReference type="SAM" id="MobiDB-lite"/>
    </source>
</evidence>
<accession>M7YZM3</accession>
<dbReference type="InterPro" id="IPR015915">
    <property type="entry name" value="Kelch-typ_b-propeller"/>
</dbReference>
<sequence length="330" mass="36798">MARFEVLTLGTDTWRQTADPPHWIIGQTPAHVNGYIYWTCVFNQGRVTPSNSFVRFSLADEEFSMVPHPPSKFRPERFTELEGQLCCVSLVEKGPVVPGMWLLTKEDDVYRLKPSDRWGRPTRKRGKNQGGWGEISCRVPVLSSDLANGGTASHRGGKEMAKRLREAAPWEEAPGSPVNGLDDGCLMHIFSFLSPIPGSELDFNFVDCVIALEFLSTCKIANLTIKAELGCCLLHRSGKLTIQECLLQCEPNPLDYLSFPIVSTAIEYNPLSSSLKEQQGHGVTVVRTRIEGGAKAVRTNGTLALQRVRAIYARRSVFFWFEVGEKLEPL</sequence>
<dbReference type="SUPFAM" id="SSF117281">
    <property type="entry name" value="Kelch motif"/>
    <property type="match status" value="1"/>
</dbReference>
<dbReference type="EMBL" id="KD204980">
    <property type="protein sequence ID" value="EMS52646.1"/>
    <property type="molecule type" value="Genomic_DNA"/>
</dbReference>
<evidence type="ECO:0000313" key="3">
    <source>
        <dbReference type="EMBL" id="EMS52646.1"/>
    </source>
</evidence>
<dbReference type="InterPro" id="IPR013187">
    <property type="entry name" value="F-box-assoc_dom_typ3"/>
</dbReference>
<feature type="region of interest" description="Disordered" evidence="1">
    <location>
        <begin position="146"/>
        <end position="173"/>
    </location>
</feature>
<dbReference type="Pfam" id="PF08268">
    <property type="entry name" value="FBA_3"/>
    <property type="match status" value="1"/>
</dbReference>
<dbReference type="PANTHER" id="PTHR14695:SF4">
    <property type="entry name" value="PROTEIN NESSUN DORMA"/>
    <property type="match status" value="1"/>
</dbReference>
<dbReference type="AlphaFoldDB" id="M7YZM3"/>
<dbReference type="PANTHER" id="PTHR14695">
    <property type="entry name" value="SHC SH2-DOMAIN BINDING PROTEIN 1-RELATED"/>
    <property type="match status" value="1"/>
</dbReference>
<feature type="compositionally biased region" description="Basic and acidic residues" evidence="1">
    <location>
        <begin position="156"/>
        <end position="168"/>
    </location>
</feature>
<dbReference type="InterPro" id="IPR045140">
    <property type="entry name" value="SHCBP1-like"/>
</dbReference>
<feature type="domain" description="F-box associated beta-propeller type 3" evidence="2">
    <location>
        <begin position="4"/>
        <end position="104"/>
    </location>
</feature>
<name>M7YZM3_TRIUA</name>
<organism evidence="3">
    <name type="scientific">Triticum urartu</name>
    <name type="common">Red wild einkorn</name>
    <name type="synonym">Crithodium urartu</name>
    <dbReference type="NCBI Taxonomy" id="4572"/>
    <lineage>
        <taxon>Eukaryota</taxon>
        <taxon>Viridiplantae</taxon>
        <taxon>Streptophyta</taxon>
        <taxon>Embryophyta</taxon>
        <taxon>Tracheophyta</taxon>
        <taxon>Spermatophyta</taxon>
        <taxon>Magnoliopsida</taxon>
        <taxon>Liliopsida</taxon>
        <taxon>Poales</taxon>
        <taxon>Poaceae</taxon>
        <taxon>BOP clade</taxon>
        <taxon>Pooideae</taxon>
        <taxon>Triticodae</taxon>
        <taxon>Triticeae</taxon>
        <taxon>Triticinae</taxon>
        <taxon>Triticum</taxon>
    </lineage>
</organism>
<evidence type="ECO:0000259" key="2">
    <source>
        <dbReference type="Pfam" id="PF08268"/>
    </source>
</evidence>